<gene>
    <name evidence="2" type="ORF">GBA65_21200</name>
</gene>
<evidence type="ECO:0000313" key="3">
    <source>
        <dbReference type="Proteomes" id="UP000502706"/>
    </source>
</evidence>
<geneLocation type="plasmid" evidence="2 3">
    <name>unnamed1</name>
</geneLocation>
<organism evidence="2 3">
    <name type="scientific">Rubrobacter marinus</name>
    <dbReference type="NCBI Taxonomy" id="2653852"/>
    <lineage>
        <taxon>Bacteria</taxon>
        <taxon>Bacillati</taxon>
        <taxon>Actinomycetota</taxon>
        <taxon>Rubrobacteria</taxon>
        <taxon>Rubrobacterales</taxon>
        <taxon>Rubrobacteraceae</taxon>
        <taxon>Rubrobacter</taxon>
    </lineage>
</organism>
<dbReference type="Pfam" id="PF00462">
    <property type="entry name" value="Glutaredoxin"/>
    <property type="match status" value="1"/>
</dbReference>
<dbReference type="Proteomes" id="UP000502706">
    <property type="component" value="Plasmid unnamed1"/>
</dbReference>
<dbReference type="EMBL" id="CP045122">
    <property type="protein sequence ID" value="QIN80978.1"/>
    <property type="molecule type" value="Genomic_DNA"/>
</dbReference>
<name>A0A6G8Q3F5_9ACTN</name>
<dbReference type="KEGG" id="rmar:GBA65_21200"/>
<dbReference type="AlphaFoldDB" id="A0A6G8Q3F5"/>
<accession>A0A6G8Q3F5</accession>
<keyword evidence="2" id="KW-0614">Plasmid</keyword>
<keyword evidence="3" id="KW-1185">Reference proteome</keyword>
<feature type="domain" description="Glutaredoxin" evidence="1">
    <location>
        <begin position="2"/>
        <end position="34"/>
    </location>
</feature>
<sequence length="37" mass="4324">MFCDRTDEFLRESGVRFAVRNVVEDDGTMAELTRMEP</sequence>
<reference evidence="2 3" key="1">
    <citation type="submission" date="2019-10" db="EMBL/GenBank/DDBJ databases">
        <title>Rubrobacter sp nov SCSIO 52915 isolated from a deep-sea sediment in the South China Sea.</title>
        <authorList>
            <person name="Chen R.W."/>
        </authorList>
    </citation>
    <scope>NUCLEOTIDE SEQUENCE [LARGE SCALE GENOMIC DNA]</scope>
    <source>
        <strain evidence="2 3">SCSIO 52915</strain>
        <plasmid evidence="2 3">unnamed1</plasmid>
    </source>
</reference>
<dbReference type="InterPro" id="IPR002109">
    <property type="entry name" value="Glutaredoxin"/>
</dbReference>
<protein>
    <recommendedName>
        <fullName evidence="1">Glutaredoxin domain-containing protein</fullName>
    </recommendedName>
</protein>
<proteinExistence type="predicted"/>
<evidence type="ECO:0000259" key="1">
    <source>
        <dbReference type="Pfam" id="PF00462"/>
    </source>
</evidence>
<evidence type="ECO:0000313" key="2">
    <source>
        <dbReference type="EMBL" id="QIN80978.1"/>
    </source>
</evidence>
<dbReference type="RefSeq" id="WP_407691137.1">
    <property type="nucleotide sequence ID" value="NZ_CP045122.1"/>
</dbReference>